<feature type="disulfide bond" evidence="15">
    <location>
        <begin position="45"/>
        <end position="52"/>
    </location>
</feature>
<feature type="binding site" description="axial binding residue" evidence="15">
    <location>
        <position position="49"/>
    </location>
    <ligand>
        <name>heme</name>
        <dbReference type="ChEBI" id="CHEBI:30413"/>
    </ligand>
    <ligandPart>
        <name>Fe</name>
        <dbReference type="ChEBI" id="CHEBI:18248"/>
    </ligandPart>
</feature>
<keyword evidence="11" id="KW-0472">Membrane</keyword>
<protein>
    <submittedName>
        <fullName evidence="19">Extracellular membrane protein, CFEM domain protein</fullName>
    </submittedName>
</protein>
<keyword evidence="5" id="KW-0964">Secreted</keyword>
<keyword evidence="20" id="KW-1185">Reference proteome</keyword>
<evidence type="ECO:0000256" key="8">
    <source>
        <dbReference type="ARBA" id="ARBA00022723"/>
    </source>
</evidence>
<evidence type="ECO:0000256" key="9">
    <source>
        <dbReference type="ARBA" id="ARBA00022729"/>
    </source>
</evidence>
<evidence type="ECO:0000256" key="13">
    <source>
        <dbReference type="ARBA" id="ARBA00023180"/>
    </source>
</evidence>
<keyword evidence="14" id="KW-0449">Lipoprotein</keyword>
<evidence type="ECO:0000256" key="17">
    <source>
        <dbReference type="SAM" id="SignalP"/>
    </source>
</evidence>
<evidence type="ECO:0000256" key="2">
    <source>
        <dbReference type="ARBA" id="ARBA00004613"/>
    </source>
</evidence>
<dbReference type="OrthoDB" id="3065412at2759"/>
<dbReference type="GO" id="GO:0005886">
    <property type="term" value="C:plasma membrane"/>
    <property type="evidence" value="ECO:0007669"/>
    <property type="project" value="UniProtKB-SubCell"/>
</dbReference>
<evidence type="ECO:0000256" key="1">
    <source>
        <dbReference type="ARBA" id="ARBA00004609"/>
    </source>
</evidence>
<name>A0A0B2X0W7_METAS</name>
<evidence type="ECO:0000256" key="16">
    <source>
        <dbReference type="SAM" id="MobiDB-lite"/>
    </source>
</evidence>
<evidence type="ECO:0000256" key="14">
    <source>
        <dbReference type="ARBA" id="ARBA00023288"/>
    </source>
</evidence>
<gene>
    <name evidence="19" type="ORF">MAM_01877</name>
</gene>
<keyword evidence="6 15" id="KW-0349">Heme</keyword>
<evidence type="ECO:0000313" key="20">
    <source>
        <dbReference type="Proteomes" id="UP000030816"/>
    </source>
</evidence>
<feature type="domain" description="CFEM" evidence="18">
    <location>
        <begin position="1"/>
        <end position="114"/>
    </location>
</feature>
<proteinExistence type="inferred from homology"/>
<dbReference type="GO" id="GO:0046872">
    <property type="term" value="F:metal ion binding"/>
    <property type="evidence" value="ECO:0007669"/>
    <property type="project" value="UniProtKB-UniRule"/>
</dbReference>
<feature type="chain" id="PRO_5002096306" evidence="17">
    <location>
        <begin position="18"/>
        <end position="160"/>
    </location>
</feature>
<dbReference type="PROSITE" id="PS52012">
    <property type="entry name" value="CFEM"/>
    <property type="match status" value="1"/>
</dbReference>
<evidence type="ECO:0000256" key="12">
    <source>
        <dbReference type="ARBA" id="ARBA00023157"/>
    </source>
</evidence>
<evidence type="ECO:0000256" key="11">
    <source>
        <dbReference type="ARBA" id="ARBA00023136"/>
    </source>
</evidence>
<keyword evidence="12 15" id="KW-1015">Disulfide bond</keyword>
<evidence type="ECO:0000256" key="6">
    <source>
        <dbReference type="ARBA" id="ARBA00022617"/>
    </source>
</evidence>
<dbReference type="InterPro" id="IPR008427">
    <property type="entry name" value="Extracellular_membr_CFEM_dom"/>
</dbReference>
<evidence type="ECO:0000256" key="10">
    <source>
        <dbReference type="ARBA" id="ARBA00023004"/>
    </source>
</evidence>
<keyword evidence="8 15" id="KW-0479">Metal-binding</keyword>
<keyword evidence="9 17" id="KW-0732">Signal</keyword>
<dbReference type="InterPro" id="IPR051735">
    <property type="entry name" value="CFEM_domain"/>
</dbReference>
<dbReference type="PANTHER" id="PTHR37928">
    <property type="entry name" value="CFEM DOMAIN PROTEIN (AFU_ORTHOLOGUE AFUA_6G14090)"/>
    <property type="match status" value="1"/>
</dbReference>
<comment type="subcellular location">
    <subcellularLocation>
        <location evidence="1">Cell membrane</location>
        <topology evidence="1">Lipid-anchor</topology>
        <topology evidence="1">GPI-anchor</topology>
    </subcellularLocation>
    <subcellularLocation>
        <location evidence="2">Secreted</location>
    </subcellularLocation>
</comment>
<evidence type="ECO:0000313" key="19">
    <source>
        <dbReference type="EMBL" id="KHN99953.1"/>
    </source>
</evidence>
<keyword evidence="10 15" id="KW-0408">Iron</keyword>
<dbReference type="STRING" id="1081103.A0A0B2X0W7"/>
<keyword evidence="13" id="KW-0325">Glycoprotein</keyword>
<keyword evidence="4" id="KW-1003">Cell membrane</keyword>
<dbReference type="EMBL" id="AZHE01000003">
    <property type="protein sequence ID" value="KHN99953.1"/>
    <property type="molecule type" value="Genomic_DNA"/>
</dbReference>
<feature type="disulfide bond" evidence="15">
    <location>
        <begin position="54"/>
        <end position="87"/>
    </location>
</feature>
<evidence type="ECO:0000256" key="15">
    <source>
        <dbReference type="PROSITE-ProRule" id="PRU01356"/>
    </source>
</evidence>
<dbReference type="Proteomes" id="UP000030816">
    <property type="component" value="Unassembled WGS sequence"/>
</dbReference>
<sequence>MKSSFIILAAAAAFAAAQLDQLDKIPQCAQPCVSSAIDGTNIAGCKAADIRCVCGNKDFIAGISCCLQKSCSPSEIESTINFANKLCAASGVDTPKQLVCPSGSGSPSGATQTKNTSPTGSGTAATATAAATHTGGAAAAPTFGNAVGLVGAALAFAAAL</sequence>
<feature type="compositionally biased region" description="Polar residues" evidence="16">
    <location>
        <begin position="103"/>
        <end position="115"/>
    </location>
</feature>
<dbReference type="PANTHER" id="PTHR37928:SF2">
    <property type="entry name" value="GPI ANCHORED CFEM DOMAIN PROTEIN (AFU_ORTHOLOGUE AFUA_6G10580)"/>
    <property type="match status" value="1"/>
</dbReference>
<comment type="caution">
    <text evidence="19">The sequence shown here is derived from an EMBL/GenBank/DDBJ whole genome shotgun (WGS) entry which is preliminary data.</text>
</comment>
<evidence type="ECO:0000256" key="5">
    <source>
        <dbReference type="ARBA" id="ARBA00022525"/>
    </source>
</evidence>
<keyword evidence="7" id="KW-0336">GPI-anchor</keyword>
<dbReference type="GeneID" id="63736332"/>
<accession>A0A0B2X0W7</accession>
<comment type="similarity">
    <text evidence="3">Belongs to the RBT5 family.</text>
</comment>
<dbReference type="GO" id="GO:0098552">
    <property type="term" value="C:side of membrane"/>
    <property type="evidence" value="ECO:0007669"/>
    <property type="project" value="UniProtKB-KW"/>
</dbReference>
<comment type="caution">
    <text evidence="15">Lacks conserved residue(s) required for the propagation of feature annotation.</text>
</comment>
<dbReference type="Pfam" id="PF05730">
    <property type="entry name" value="CFEM"/>
    <property type="match status" value="1"/>
</dbReference>
<dbReference type="RefSeq" id="XP_040681019.1">
    <property type="nucleotide sequence ID" value="XM_040820676.1"/>
</dbReference>
<evidence type="ECO:0000259" key="18">
    <source>
        <dbReference type="PROSITE" id="PS52012"/>
    </source>
</evidence>
<feature type="region of interest" description="Disordered" evidence="16">
    <location>
        <begin position="101"/>
        <end position="124"/>
    </location>
</feature>
<dbReference type="GO" id="GO:0005576">
    <property type="term" value="C:extracellular region"/>
    <property type="evidence" value="ECO:0007669"/>
    <property type="project" value="UniProtKB-SubCell"/>
</dbReference>
<reference evidence="19 20" key="1">
    <citation type="journal article" date="2014" name="Proc. Natl. Acad. Sci. U.S.A.">
        <title>Trajectory and genomic determinants of fungal-pathogen speciation and host adaptation.</title>
        <authorList>
            <person name="Hu X."/>
            <person name="Xiao G."/>
            <person name="Zheng P."/>
            <person name="Shang Y."/>
            <person name="Su Y."/>
            <person name="Zhang X."/>
            <person name="Liu X."/>
            <person name="Zhan S."/>
            <person name="St Leger R.J."/>
            <person name="Wang C."/>
        </authorList>
    </citation>
    <scope>NUCLEOTIDE SEQUENCE [LARGE SCALE GENOMIC DNA]</scope>
    <source>
        <strain evidence="19 20">ARSEF 1941</strain>
    </source>
</reference>
<organism evidence="19 20">
    <name type="scientific">Metarhizium album (strain ARSEF 1941)</name>
    <dbReference type="NCBI Taxonomy" id="1081103"/>
    <lineage>
        <taxon>Eukaryota</taxon>
        <taxon>Fungi</taxon>
        <taxon>Dikarya</taxon>
        <taxon>Ascomycota</taxon>
        <taxon>Pezizomycotina</taxon>
        <taxon>Sordariomycetes</taxon>
        <taxon>Hypocreomycetidae</taxon>
        <taxon>Hypocreales</taxon>
        <taxon>Clavicipitaceae</taxon>
        <taxon>Metarhizium</taxon>
    </lineage>
</organism>
<evidence type="ECO:0000256" key="7">
    <source>
        <dbReference type="ARBA" id="ARBA00022622"/>
    </source>
</evidence>
<dbReference type="SMART" id="SM00747">
    <property type="entry name" value="CFEM"/>
    <property type="match status" value="1"/>
</dbReference>
<evidence type="ECO:0000256" key="3">
    <source>
        <dbReference type="ARBA" id="ARBA00010031"/>
    </source>
</evidence>
<dbReference type="HOGENOM" id="CLU_063084_1_3_1"/>
<evidence type="ECO:0000256" key="4">
    <source>
        <dbReference type="ARBA" id="ARBA00022475"/>
    </source>
</evidence>
<dbReference type="AlphaFoldDB" id="A0A0B2X0W7"/>
<feature type="signal peptide" evidence="17">
    <location>
        <begin position="1"/>
        <end position="17"/>
    </location>
</feature>